<dbReference type="EMBL" id="AMCW01000028">
    <property type="protein sequence ID" value="EKK03450.1"/>
    <property type="molecule type" value="Genomic_DNA"/>
</dbReference>
<dbReference type="Proteomes" id="UP000007993">
    <property type="component" value="Unassembled WGS sequence"/>
</dbReference>
<name>K5CHF2_RHOBT</name>
<gene>
    <name evidence="1" type="ORF">RBSH_01254</name>
</gene>
<dbReference type="AlphaFoldDB" id="K5CHF2"/>
<comment type="caution">
    <text evidence="1">The sequence shown here is derived from an EMBL/GenBank/DDBJ whole genome shotgun (WGS) entry which is preliminary data.</text>
</comment>
<evidence type="ECO:0000313" key="1">
    <source>
        <dbReference type="EMBL" id="EKK03450.1"/>
    </source>
</evidence>
<accession>K5CHF2</accession>
<sequence>MRLGGAAAGPAGFAGRWGGAPAGGLPAVAAFCWGTLAGWGVFAGVVPGARLLAAAGAVAWPAAVGFPEGRGFAVPDGSLPALSPLNAWMRLIRLSN</sequence>
<dbReference type="PATRIC" id="fig|993517.3.peg.1374"/>
<organism evidence="1 2">
    <name type="scientific">Rhodopirellula baltica SH28</name>
    <dbReference type="NCBI Taxonomy" id="993517"/>
    <lineage>
        <taxon>Bacteria</taxon>
        <taxon>Pseudomonadati</taxon>
        <taxon>Planctomycetota</taxon>
        <taxon>Planctomycetia</taxon>
        <taxon>Pirellulales</taxon>
        <taxon>Pirellulaceae</taxon>
        <taxon>Rhodopirellula</taxon>
    </lineage>
</organism>
<evidence type="ECO:0000313" key="2">
    <source>
        <dbReference type="Proteomes" id="UP000007993"/>
    </source>
</evidence>
<protein>
    <submittedName>
        <fullName evidence="1">Uncharacterized protein</fullName>
    </submittedName>
</protein>
<reference evidence="1 2" key="1">
    <citation type="journal article" date="2013" name="Mar. Genomics">
        <title>Expression of sulfatases in Rhodopirellula baltica and the diversity of sulfatases in the genus Rhodopirellula.</title>
        <authorList>
            <person name="Wegner C.E."/>
            <person name="Richter-Heitmann T."/>
            <person name="Klindworth A."/>
            <person name="Klockow C."/>
            <person name="Richter M."/>
            <person name="Achstetter T."/>
            <person name="Glockner F.O."/>
            <person name="Harder J."/>
        </authorList>
    </citation>
    <scope>NUCLEOTIDE SEQUENCE [LARGE SCALE GENOMIC DNA]</scope>
    <source>
        <strain evidence="1 2">SH28</strain>
    </source>
</reference>
<proteinExistence type="predicted"/>